<comment type="caution">
    <text evidence="3">The sequence shown here is derived from an EMBL/GenBank/DDBJ whole genome shotgun (WGS) entry which is preliminary data.</text>
</comment>
<dbReference type="PATRIC" id="fig|698760.3.peg.1790"/>
<dbReference type="Pfam" id="PF07859">
    <property type="entry name" value="Abhydrolase_3"/>
    <property type="match status" value="1"/>
</dbReference>
<dbReference type="SUPFAM" id="SSF53474">
    <property type="entry name" value="alpha/beta-Hydrolases"/>
    <property type="match status" value="1"/>
</dbReference>
<evidence type="ECO:0000313" key="4">
    <source>
        <dbReference type="Proteomes" id="UP000010931"/>
    </source>
</evidence>
<name>L7FDZ4_STRT8</name>
<dbReference type="GO" id="GO:0016787">
    <property type="term" value="F:hydrolase activity"/>
    <property type="evidence" value="ECO:0007669"/>
    <property type="project" value="UniProtKB-KW"/>
</dbReference>
<gene>
    <name evidence="3" type="ORF">STRTUCAR8_00608</name>
</gene>
<dbReference type="InterPro" id="IPR050300">
    <property type="entry name" value="GDXG_lipolytic_enzyme"/>
</dbReference>
<dbReference type="GeneID" id="97403500"/>
<accession>L7FDZ4</accession>
<dbReference type="InterPro" id="IPR013094">
    <property type="entry name" value="AB_hydrolase_3"/>
</dbReference>
<dbReference type="Gene3D" id="3.40.50.1820">
    <property type="entry name" value="alpha/beta hydrolase"/>
    <property type="match status" value="1"/>
</dbReference>
<dbReference type="PANTHER" id="PTHR48081">
    <property type="entry name" value="AB HYDROLASE SUPERFAMILY PROTEIN C4A8.06C"/>
    <property type="match status" value="1"/>
</dbReference>
<keyword evidence="1 3" id="KW-0378">Hydrolase</keyword>
<keyword evidence="4" id="KW-1185">Reference proteome</keyword>
<dbReference type="Proteomes" id="UP000010931">
    <property type="component" value="Unassembled WGS sequence"/>
</dbReference>
<dbReference type="EMBL" id="AEJB01000138">
    <property type="protein sequence ID" value="ELP69527.1"/>
    <property type="molecule type" value="Genomic_DNA"/>
</dbReference>
<dbReference type="InterPro" id="IPR029058">
    <property type="entry name" value="AB_hydrolase_fold"/>
</dbReference>
<protein>
    <submittedName>
        <fullName evidence="3">Hydrolase, alpha/beta domain protein</fullName>
    </submittedName>
</protein>
<organism evidence="3 4">
    <name type="scientific">Streptomyces turgidiscabies (strain Car8)</name>
    <dbReference type="NCBI Taxonomy" id="698760"/>
    <lineage>
        <taxon>Bacteria</taxon>
        <taxon>Bacillati</taxon>
        <taxon>Actinomycetota</taxon>
        <taxon>Actinomycetes</taxon>
        <taxon>Kitasatosporales</taxon>
        <taxon>Streptomycetaceae</taxon>
        <taxon>Streptomyces</taxon>
    </lineage>
</organism>
<dbReference type="PANTHER" id="PTHR48081:SF8">
    <property type="entry name" value="ALPHA_BETA HYDROLASE FOLD-3 DOMAIN-CONTAINING PROTEIN-RELATED"/>
    <property type="match status" value="1"/>
</dbReference>
<dbReference type="AlphaFoldDB" id="L7FDZ4"/>
<dbReference type="STRING" id="85558.T45_07146"/>
<proteinExistence type="predicted"/>
<evidence type="ECO:0000259" key="2">
    <source>
        <dbReference type="Pfam" id="PF07859"/>
    </source>
</evidence>
<reference evidence="3 4" key="1">
    <citation type="journal article" date="2011" name="Plasmid">
        <title>Streptomyces turgidiscabies Car8 contains a modular pathogenicity island that shares virulence genes with other actinobacterial plant pathogens.</title>
        <authorList>
            <person name="Huguet-Tapia J.C."/>
            <person name="Badger J.H."/>
            <person name="Loria R."/>
            <person name="Pettis G.S."/>
        </authorList>
    </citation>
    <scope>NUCLEOTIDE SEQUENCE [LARGE SCALE GENOMIC DNA]</scope>
    <source>
        <strain evidence="3 4">Car8</strain>
    </source>
</reference>
<evidence type="ECO:0000313" key="3">
    <source>
        <dbReference type="EMBL" id="ELP69527.1"/>
    </source>
</evidence>
<sequence length="316" mass="33418">MSLPPLDPDAAAIAAATADVPPMRTRGIAAIRDALEAAPHPAGLPEMAQTEDREIPGPHGDIPVRIYRPVLDDPATVLVYFHGGGMCVGTIHSFEPVARSLADASRATVVSVGYRLAPENPPPAQFDDAYTATQWVAEHAAELRVDPDRLAVVGDSAGGTLAAAVALAARDRGGPAISCQVLVYPGLDRDLGARSITQCADAPILSRDDVMYLNEMADSGTGHPDSPYRIPAYATDLGGLPSAIVVTADCDPIRDWGERYANRLREAGVLTTLTRYPGAYHGFLLQAAYLAKGWLAIADIGALLRARFRSTFLEAS</sequence>
<feature type="domain" description="Alpha/beta hydrolase fold-3" evidence="2">
    <location>
        <begin position="78"/>
        <end position="284"/>
    </location>
</feature>
<evidence type="ECO:0000256" key="1">
    <source>
        <dbReference type="ARBA" id="ARBA00022801"/>
    </source>
</evidence>
<dbReference type="RefSeq" id="WP_006375197.1">
    <property type="nucleotide sequence ID" value="NZ_AEJB01000138.1"/>
</dbReference>